<dbReference type="RefSeq" id="WP_025300617.1">
    <property type="nucleotide sequence ID" value="NZ_CP006745.1"/>
</dbReference>
<dbReference type="GO" id="GO:0008237">
    <property type="term" value="F:metallopeptidase activity"/>
    <property type="evidence" value="ECO:0007669"/>
    <property type="project" value="InterPro"/>
</dbReference>
<feature type="domain" description="Metalloprotease TldD/E N-terminal" evidence="2">
    <location>
        <begin position="25"/>
        <end position="89"/>
    </location>
</feature>
<dbReference type="InterPro" id="IPR045569">
    <property type="entry name" value="Metalloprtase-TldD/E_C"/>
</dbReference>
<dbReference type="InterPro" id="IPR045570">
    <property type="entry name" value="Metalloprtase-TldD/E_cen_dom"/>
</dbReference>
<evidence type="ECO:0000259" key="2">
    <source>
        <dbReference type="Pfam" id="PF01523"/>
    </source>
</evidence>
<dbReference type="InterPro" id="IPR035068">
    <property type="entry name" value="TldD/PmbA_N"/>
</dbReference>
<dbReference type="AlphaFoldDB" id="V9TUB3"/>
<sequence length="449" mass="48871">MNDFLSHDLLADILTRAKKFGADAADAILLQGISQSVSQRLGNTEAIERSEDCKLALRVFIGCQEAAVSTTDFKKSVLNNMIERAIAMAKVAPKNSYAGLADSAQIANKWPYIEMFDKTELSVDNLIERAKSTEEAARAVHGITNSEGAQAQFTVSEITMAATNGFAGAYKQSSYSLGVAVIAAGTDQKMERDYDYSTKVFDEDLDKPADVGRRAGERAVRRLNPRPVKTCLVPVVMEPRVSCSMLNYLASAISGLAIARGTSFLKNSMNKQLFSEEIRIMDEPHRPRGFRSKPFDAEGLATSSRAMIDKGRLTSWILDLTTARQLGLNSTANAVRSSNGNIEPNVSNFYMTPGKVSPKQLINEVRQGLFVTDLMGTSVNLITGDYSQAAIGYWIDNGEITYPVSEITIGGHLEKMFTSIVPANDLTFQYGTDCPTILIDGLVVAGKGR</sequence>
<dbReference type="EMBL" id="CP006745">
    <property type="protein sequence ID" value="AHC73737.1"/>
    <property type="molecule type" value="Genomic_DNA"/>
</dbReference>
<protein>
    <submittedName>
        <fullName evidence="5">Putative Zn-dependent protease</fullName>
    </submittedName>
</protein>
<reference evidence="5 6" key="1">
    <citation type="journal article" date="2013" name="PLoS ONE">
        <title>Bacterial endosymbiosis in a chordate host: long-term co-evolution and conservation of secondary metabolism.</title>
        <authorList>
            <person name="Kwan J.C."/>
            <person name="Schmidt E.W."/>
        </authorList>
    </citation>
    <scope>NUCLEOTIDE SEQUENCE [LARGE SCALE GENOMIC DNA]</scope>
    <source>
        <strain evidence="6">faulkneri L5</strain>
    </source>
</reference>
<proteinExistence type="inferred from homology"/>
<evidence type="ECO:0000259" key="4">
    <source>
        <dbReference type="Pfam" id="PF19290"/>
    </source>
</evidence>
<dbReference type="GO" id="GO:0006508">
    <property type="term" value="P:proteolysis"/>
    <property type="evidence" value="ECO:0007669"/>
    <property type="project" value="UniProtKB-KW"/>
</dbReference>
<dbReference type="OrthoDB" id="9803618at2"/>
<name>V9TUB3_9PROT</name>
<dbReference type="GO" id="GO:0005829">
    <property type="term" value="C:cytosol"/>
    <property type="evidence" value="ECO:0007669"/>
    <property type="project" value="TreeGrafter"/>
</dbReference>
<dbReference type="PANTHER" id="PTHR43421">
    <property type="entry name" value="METALLOPROTEASE PMBA"/>
    <property type="match status" value="1"/>
</dbReference>
<dbReference type="InterPro" id="IPR002510">
    <property type="entry name" value="Metalloprtase-TldD/E_N"/>
</dbReference>
<dbReference type="PATRIC" id="fig|1401328.3.peg.514"/>
<dbReference type="KEGG" id="efk:P856_520"/>
<dbReference type="STRING" id="1401328.P856_520"/>
<evidence type="ECO:0000313" key="5">
    <source>
        <dbReference type="EMBL" id="AHC73737.1"/>
    </source>
</evidence>
<dbReference type="InterPro" id="IPR036059">
    <property type="entry name" value="TldD/PmbA_sf"/>
</dbReference>
<keyword evidence="6" id="KW-1185">Reference proteome</keyword>
<feature type="domain" description="Metalloprotease TldD/E C-terminal" evidence="3">
    <location>
        <begin position="233"/>
        <end position="446"/>
    </location>
</feature>
<gene>
    <name evidence="5" type="ORF">P856_520</name>
</gene>
<dbReference type="HOGENOM" id="CLU_026425_0_0_5"/>
<dbReference type="Pfam" id="PF19289">
    <property type="entry name" value="PmbA_TldD_3rd"/>
    <property type="match status" value="1"/>
</dbReference>
<dbReference type="PANTHER" id="PTHR43421:SF1">
    <property type="entry name" value="METALLOPROTEASE PMBA"/>
    <property type="match status" value="1"/>
</dbReference>
<dbReference type="Pfam" id="PF19290">
    <property type="entry name" value="PmbA_TldD_2nd"/>
    <property type="match status" value="1"/>
</dbReference>
<dbReference type="InterPro" id="IPR047657">
    <property type="entry name" value="PmbA"/>
</dbReference>
<accession>V9TUB3</accession>
<feature type="domain" description="Metalloprotease TldD/E central" evidence="4">
    <location>
        <begin position="119"/>
        <end position="223"/>
    </location>
</feature>
<dbReference type="Pfam" id="PF01523">
    <property type="entry name" value="PmbA_TldD_1st"/>
    <property type="match status" value="1"/>
</dbReference>
<dbReference type="Gene3D" id="3.30.2290.10">
    <property type="entry name" value="PmbA/TldD superfamily"/>
    <property type="match status" value="1"/>
</dbReference>
<evidence type="ECO:0000259" key="3">
    <source>
        <dbReference type="Pfam" id="PF19289"/>
    </source>
</evidence>
<keyword evidence="5" id="KW-0645">Protease</keyword>
<evidence type="ECO:0000313" key="6">
    <source>
        <dbReference type="Proteomes" id="UP000018700"/>
    </source>
</evidence>
<organism evidence="5 6">
    <name type="scientific">Candidatus Endolissoclinum faulkneri L5</name>
    <dbReference type="NCBI Taxonomy" id="1401328"/>
    <lineage>
        <taxon>Bacteria</taxon>
        <taxon>Pseudomonadati</taxon>
        <taxon>Pseudomonadota</taxon>
        <taxon>Alphaproteobacteria</taxon>
        <taxon>Rhodospirillales</taxon>
        <taxon>Rhodospirillaceae</taxon>
        <taxon>Candidatus Endolissoclinum</taxon>
    </lineage>
</organism>
<keyword evidence="5" id="KW-0378">Hydrolase</keyword>
<dbReference type="eggNOG" id="COG0312">
    <property type="taxonomic scope" value="Bacteria"/>
</dbReference>
<dbReference type="Proteomes" id="UP000018700">
    <property type="component" value="Chromosome"/>
</dbReference>
<evidence type="ECO:0000256" key="1">
    <source>
        <dbReference type="ARBA" id="ARBA00005836"/>
    </source>
</evidence>
<dbReference type="SUPFAM" id="SSF111283">
    <property type="entry name" value="Putative modulator of DNA gyrase, PmbA/TldD"/>
    <property type="match status" value="1"/>
</dbReference>
<comment type="similarity">
    <text evidence="1">Belongs to the peptidase U62 family.</text>
</comment>